<dbReference type="InterPro" id="IPR023210">
    <property type="entry name" value="NADP_OxRdtase_dom"/>
</dbReference>
<dbReference type="SUPFAM" id="SSF51430">
    <property type="entry name" value="NAD(P)-linked oxidoreductase"/>
    <property type="match status" value="1"/>
</dbReference>
<evidence type="ECO:0000313" key="6">
    <source>
        <dbReference type="EMBL" id="CAD7628864.1"/>
    </source>
</evidence>
<dbReference type="InterPro" id="IPR018170">
    <property type="entry name" value="Aldo/ket_reductase_CS"/>
</dbReference>
<keyword evidence="7" id="KW-1185">Reference proteome</keyword>
<name>A0A7R9Q1N9_9ACAR</name>
<dbReference type="Proteomes" id="UP000759131">
    <property type="component" value="Unassembled WGS sequence"/>
</dbReference>
<organism evidence="6">
    <name type="scientific">Medioppia subpectinata</name>
    <dbReference type="NCBI Taxonomy" id="1979941"/>
    <lineage>
        <taxon>Eukaryota</taxon>
        <taxon>Metazoa</taxon>
        <taxon>Ecdysozoa</taxon>
        <taxon>Arthropoda</taxon>
        <taxon>Chelicerata</taxon>
        <taxon>Arachnida</taxon>
        <taxon>Acari</taxon>
        <taxon>Acariformes</taxon>
        <taxon>Sarcoptiformes</taxon>
        <taxon>Oribatida</taxon>
        <taxon>Brachypylina</taxon>
        <taxon>Oppioidea</taxon>
        <taxon>Oppiidae</taxon>
        <taxon>Medioppia</taxon>
    </lineage>
</organism>
<dbReference type="OrthoDB" id="6499785at2759"/>
<accession>A0A7R9Q1N9</accession>
<evidence type="ECO:0000259" key="5">
    <source>
        <dbReference type="Pfam" id="PF00248"/>
    </source>
</evidence>
<evidence type="ECO:0000256" key="2">
    <source>
        <dbReference type="PIRSR" id="PIRSR000097-1"/>
    </source>
</evidence>
<dbReference type="EMBL" id="CAJPIZ010006179">
    <property type="protein sequence ID" value="CAG2109294.1"/>
    <property type="molecule type" value="Genomic_DNA"/>
</dbReference>
<evidence type="ECO:0000256" key="4">
    <source>
        <dbReference type="PIRSR" id="PIRSR000097-3"/>
    </source>
</evidence>
<dbReference type="GO" id="GO:0016616">
    <property type="term" value="F:oxidoreductase activity, acting on the CH-OH group of donors, NAD or NADP as acceptor"/>
    <property type="evidence" value="ECO:0007669"/>
    <property type="project" value="UniProtKB-ARBA"/>
</dbReference>
<dbReference type="Gene3D" id="3.20.20.100">
    <property type="entry name" value="NADP-dependent oxidoreductase domain"/>
    <property type="match status" value="1"/>
</dbReference>
<dbReference type="Pfam" id="PF00248">
    <property type="entry name" value="Aldo_ket_red"/>
    <property type="match status" value="1"/>
</dbReference>
<feature type="domain" description="NADP-dependent oxidoreductase" evidence="5">
    <location>
        <begin position="19"/>
        <end position="269"/>
    </location>
</feature>
<dbReference type="PANTHER" id="PTHR43827">
    <property type="entry name" value="2,5-DIKETO-D-GLUCONIC ACID REDUCTASE"/>
    <property type="match status" value="1"/>
</dbReference>
<dbReference type="InterPro" id="IPR036812">
    <property type="entry name" value="NAD(P)_OxRdtase_dom_sf"/>
</dbReference>
<evidence type="ECO:0000256" key="3">
    <source>
        <dbReference type="PIRSR" id="PIRSR000097-2"/>
    </source>
</evidence>
<dbReference type="PROSITE" id="PS00062">
    <property type="entry name" value="ALDOKETO_REDUCTASE_2"/>
    <property type="match status" value="1"/>
</dbReference>
<dbReference type="PANTHER" id="PTHR43827:SF14">
    <property type="entry name" value="NADP-DEPENDENT OXIDOREDUCTASE DOMAIN-CONTAINING PROTEIN"/>
    <property type="match status" value="1"/>
</dbReference>
<evidence type="ECO:0000256" key="1">
    <source>
        <dbReference type="ARBA" id="ARBA00023002"/>
    </source>
</evidence>
<feature type="site" description="Lowers pKa of active site Tyr" evidence="4">
    <location>
        <position position="86"/>
    </location>
</feature>
<proteinExistence type="predicted"/>
<feature type="active site" description="Proton donor" evidence="2">
    <location>
        <position position="57"/>
    </location>
</feature>
<dbReference type="CDD" id="cd19071">
    <property type="entry name" value="AKR_AKR1-5-like"/>
    <property type="match status" value="1"/>
</dbReference>
<reference evidence="6" key="1">
    <citation type="submission" date="2020-11" db="EMBL/GenBank/DDBJ databases">
        <authorList>
            <person name="Tran Van P."/>
        </authorList>
    </citation>
    <scope>NUCLEOTIDE SEQUENCE</scope>
</reference>
<gene>
    <name evidence="6" type="ORF">OSB1V03_LOCUS9283</name>
</gene>
<dbReference type="PRINTS" id="PR00069">
    <property type="entry name" value="ALDKETRDTASE"/>
</dbReference>
<evidence type="ECO:0000313" key="7">
    <source>
        <dbReference type="Proteomes" id="UP000759131"/>
    </source>
</evidence>
<keyword evidence="1" id="KW-0560">Oxidoreductase</keyword>
<dbReference type="PROSITE" id="PS00798">
    <property type="entry name" value="ALDOKETO_REDUCTASE_1"/>
    <property type="match status" value="1"/>
</dbReference>
<dbReference type="PIRSF" id="PIRSF000097">
    <property type="entry name" value="AKR"/>
    <property type="match status" value="1"/>
</dbReference>
<protein>
    <recommendedName>
        <fullName evidence="5">NADP-dependent oxidoreductase domain-containing protein</fullName>
    </recommendedName>
</protein>
<feature type="binding site" evidence="3">
    <location>
        <position position="120"/>
    </location>
    <ligand>
        <name>substrate</name>
    </ligand>
</feature>
<dbReference type="FunFam" id="3.20.20.100:FF:000002">
    <property type="entry name" value="2,5-diketo-D-gluconic acid reductase A"/>
    <property type="match status" value="1"/>
</dbReference>
<dbReference type="AlphaFoldDB" id="A0A7R9Q1N9"/>
<sequence length="272" mass="30158">MEVSRYVRLNNGIDCPIVGLGTGGHKAGGPPQGKVVIEMVHNAVDDGYRHIDTSSNYLNEEAIGKALNEIFAAGKVKREDMFITTKITPNATQSRTEALNGVHLALKKLNTTYVDLMLIHRAAIDPNVNDEVWKGLEDALAQKLVKSIGISNFDVQQIDSLLKNAKIIPAMLQVESHPQQNQRQLIDYCRKYDIHLTAYSPLGAGTLIKNPTIVSIGKSHNKSAATVMIRWQVQRGVVAIPKSTKNAYIIENIDVFDWTLTDNEMKVLEDMK</sequence>
<dbReference type="EMBL" id="OC860754">
    <property type="protein sequence ID" value="CAD7628864.1"/>
    <property type="molecule type" value="Genomic_DNA"/>
</dbReference>
<dbReference type="InterPro" id="IPR020471">
    <property type="entry name" value="AKR"/>
</dbReference>